<evidence type="ECO:0000313" key="2">
    <source>
        <dbReference type="EMBL" id="ADV27396.1"/>
    </source>
</evidence>
<dbReference type="KEGG" id="psu:Psesu_1550"/>
<feature type="coiled-coil region" evidence="1">
    <location>
        <begin position="245"/>
        <end position="314"/>
    </location>
</feature>
<evidence type="ECO:0000313" key="3">
    <source>
        <dbReference type="Proteomes" id="UP000008632"/>
    </source>
</evidence>
<proteinExistence type="predicted"/>
<dbReference type="Proteomes" id="UP000008632">
    <property type="component" value="Chromosome"/>
</dbReference>
<keyword evidence="1" id="KW-0175">Coiled coil</keyword>
<sequence>MSDLDEPTQQTVFQAIEELLAIGRFPNAKNILVHLNCTCESVKISTHVKAWMRELGPSYRDVTLAALRSGAPSEEFSERVAKVVQAFKDEFVARHGDFKRRETELLAREHKIQVKEAALDKLVARLGGWACLEDREKILGERESFLSEWEARLREAAAAFDESEAERLAADRALGQAKLQLYTLTCRHEEATAKLRLSTLELEERNRQDEENRNAVRRVIGPLKPINRAWLVAEMDRLFTWEQRLRARERELLEASADLDALESERDSAIKRESRTRISLIGQRRKVNEMRAEMIELSRKLGAAERLCETLQSQRTSKLMASWQDLIRELWAESGQQSR</sequence>
<reference evidence="2 3" key="1">
    <citation type="submission" date="2011-01" db="EMBL/GenBank/DDBJ databases">
        <title>Complete sequence of Pseudoxanthomonas suwonensis 11-1.</title>
        <authorList>
            <consortium name="US DOE Joint Genome Institute"/>
            <person name="Lucas S."/>
            <person name="Copeland A."/>
            <person name="Lapidus A."/>
            <person name="Cheng J.-F."/>
            <person name="Goodwin L."/>
            <person name="Pitluck S."/>
            <person name="Teshima H."/>
            <person name="Detter J.C."/>
            <person name="Han C."/>
            <person name="Tapia R."/>
            <person name="Land M."/>
            <person name="Hauser L."/>
            <person name="Kyrpides N."/>
            <person name="Ivanova N."/>
            <person name="Ovchinnikova G."/>
            <person name="Siebers A.K."/>
            <person name="Allgaier M."/>
            <person name="Thelen M.P."/>
            <person name="Hugenholtz P."/>
            <person name="Gladden J."/>
            <person name="Woyke T."/>
        </authorList>
    </citation>
    <scope>NUCLEOTIDE SEQUENCE [LARGE SCALE GENOMIC DNA]</scope>
    <source>
        <strain evidence="3">11-1</strain>
    </source>
</reference>
<dbReference type="EMBL" id="CP002446">
    <property type="protein sequence ID" value="ADV27396.1"/>
    <property type="molecule type" value="Genomic_DNA"/>
</dbReference>
<name>E6WSV9_PSEUU</name>
<dbReference type="AlphaFoldDB" id="E6WSV9"/>
<keyword evidence="3" id="KW-1185">Reference proteome</keyword>
<dbReference type="RefSeq" id="WP_013535224.1">
    <property type="nucleotide sequence ID" value="NC_014924.1"/>
</dbReference>
<protein>
    <submittedName>
        <fullName evidence="2">Uncharacterized protein</fullName>
    </submittedName>
</protein>
<accession>E6WSV9</accession>
<gene>
    <name evidence="2" type="ordered locus">Psesu_1550</name>
</gene>
<organism evidence="2 3">
    <name type="scientific">Pseudoxanthomonas suwonensis (strain 11-1)</name>
    <dbReference type="NCBI Taxonomy" id="743721"/>
    <lineage>
        <taxon>Bacteria</taxon>
        <taxon>Pseudomonadati</taxon>
        <taxon>Pseudomonadota</taxon>
        <taxon>Gammaproteobacteria</taxon>
        <taxon>Lysobacterales</taxon>
        <taxon>Lysobacteraceae</taxon>
        <taxon>Pseudoxanthomonas</taxon>
    </lineage>
</organism>
<evidence type="ECO:0000256" key="1">
    <source>
        <dbReference type="SAM" id="Coils"/>
    </source>
</evidence>
<dbReference type="HOGENOM" id="CLU_818528_0_0_6"/>